<feature type="domain" description="SnoaL-like" evidence="2">
    <location>
        <begin position="11"/>
        <end position="133"/>
    </location>
</feature>
<reference evidence="3 4" key="1">
    <citation type="journal article" date="2010" name="Nature">
        <title>The Ectocarpus genome and the independent evolution of multicellularity in brown algae.</title>
        <authorList>
            <person name="Cock J.M."/>
            <person name="Sterck L."/>
            <person name="Rouze P."/>
            <person name="Scornet D."/>
            <person name="Allen A.E."/>
            <person name="Amoutzias G."/>
            <person name="Anthouard V."/>
            <person name="Artiguenave F."/>
            <person name="Aury J.M."/>
            <person name="Badger J.H."/>
            <person name="Beszteri B."/>
            <person name="Billiau K."/>
            <person name="Bonnet E."/>
            <person name="Bothwell J.H."/>
            <person name="Bowler C."/>
            <person name="Boyen C."/>
            <person name="Brownlee C."/>
            <person name="Carrano C.J."/>
            <person name="Charrier B."/>
            <person name="Cho G.Y."/>
            <person name="Coelho S.M."/>
            <person name="Collen J."/>
            <person name="Corre E."/>
            <person name="Da Silva C."/>
            <person name="Delage L."/>
            <person name="Delaroque N."/>
            <person name="Dittami S.M."/>
            <person name="Doulbeau S."/>
            <person name="Elias M."/>
            <person name="Farnham G."/>
            <person name="Gachon C.M."/>
            <person name="Gschloessl B."/>
            <person name="Heesch S."/>
            <person name="Jabbari K."/>
            <person name="Jubin C."/>
            <person name="Kawai H."/>
            <person name="Kimura K."/>
            <person name="Kloareg B."/>
            <person name="Kupper F.C."/>
            <person name="Lang D."/>
            <person name="Le Bail A."/>
            <person name="Leblanc C."/>
            <person name="Lerouge P."/>
            <person name="Lohr M."/>
            <person name="Lopez P.J."/>
            <person name="Martens C."/>
            <person name="Maumus F."/>
            <person name="Michel G."/>
            <person name="Miranda-Saavedra D."/>
            <person name="Morales J."/>
            <person name="Moreau H."/>
            <person name="Motomura T."/>
            <person name="Nagasato C."/>
            <person name="Napoli C.A."/>
            <person name="Nelson D.R."/>
            <person name="Nyvall-Collen P."/>
            <person name="Peters A.F."/>
            <person name="Pommier C."/>
            <person name="Potin P."/>
            <person name="Poulain J."/>
            <person name="Quesneville H."/>
            <person name="Read B."/>
            <person name="Rensing S.A."/>
            <person name="Ritter A."/>
            <person name="Rousvoal S."/>
            <person name="Samanta M."/>
            <person name="Samson G."/>
            <person name="Schroeder D.C."/>
            <person name="Segurens B."/>
            <person name="Strittmatter M."/>
            <person name="Tonon T."/>
            <person name="Tregear J.W."/>
            <person name="Valentin K."/>
            <person name="von Dassow P."/>
            <person name="Yamagishi T."/>
            <person name="Van de Peer Y."/>
            <person name="Wincker P."/>
        </authorList>
    </citation>
    <scope>NUCLEOTIDE SEQUENCE [LARGE SCALE GENOMIC DNA]</scope>
    <source>
        <strain evidence="4">Ec32 / CCAP1310/4</strain>
    </source>
</reference>
<sequence>MPREKREEERVLAMNTLVYRSRAYNEIEDLKRVWDKSDLSECVRSAGSPLKGYDKIIEEYKTEFVLAQKQEKPGLRPFKVKNVKVQTCGTLAWVTCIEDMRSPYKSYPKTVQLVTNVFRKTSNGWRLTRHHSSDRDIIAGKGGRSAKQALKGARELPGGGGILQNFVDKTGGVTEVSAKLFSVVNGEMKPIDIDLDGSDDDDDDDDDEEEEEDITDDIGREIASQIFLNYGDLFDGGDGASLGEISFSASGPMGGDSIDETIPPAMRKRIEEAMESTMKKKRSDASRQRYENIYNVSEGLKEVVAEGGGGGGGGGGGSETAKEWHEWQDAATSDSDDGDKGWSSFGGDEGKTGGDGEGEAALRGSRDLTRKTVDAVRVLAEMGRIGEGEKSLLLADVIRNVPSGGASKVEIAYSVLLDGEVTPEGMEYTDKAEEFAHECKAIAGQLLEQSNSNRPGRWRFWAKPQWWKFWASKDSE</sequence>
<protein>
    <recommendedName>
        <fullName evidence="2">SnoaL-like domain-containing protein</fullName>
    </recommendedName>
</protein>
<evidence type="ECO:0000313" key="3">
    <source>
        <dbReference type="EMBL" id="CBJ29005.1"/>
    </source>
</evidence>
<evidence type="ECO:0000256" key="1">
    <source>
        <dbReference type="SAM" id="MobiDB-lite"/>
    </source>
</evidence>
<name>D7FJ99_ECTSI</name>
<dbReference type="PANTHER" id="PTHR34957:SF1">
    <property type="entry name" value="NUCLEAR TRANSPORT FACTOR 2 (NTF2) FAMILY PROTEIN"/>
    <property type="match status" value="1"/>
</dbReference>
<dbReference type="OrthoDB" id="43871at2759"/>
<feature type="region of interest" description="Disordered" evidence="1">
    <location>
        <begin position="328"/>
        <end position="366"/>
    </location>
</feature>
<feature type="compositionally biased region" description="Acidic residues" evidence="1">
    <location>
        <begin position="193"/>
        <end position="216"/>
    </location>
</feature>
<dbReference type="InterPro" id="IPR037401">
    <property type="entry name" value="SnoaL-like"/>
</dbReference>
<dbReference type="InParanoid" id="D7FJ99"/>
<evidence type="ECO:0000259" key="2">
    <source>
        <dbReference type="Pfam" id="PF13474"/>
    </source>
</evidence>
<evidence type="ECO:0000313" key="4">
    <source>
        <dbReference type="Proteomes" id="UP000002630"/>
    </source>
</evidence>
<organism evidence="3 4">
    <name type="scientific">Ectocarpus siliculosus</name>
    <name type="common">Brown alga</name>
    <name type="synonym">Conferva siliculosa</name>
    <dbReference type="NCBI Taxonomy" id="2880"/>
    <lineage>
        <taxon>Eukaryota</taxon>
        <taxon>Sar</taxon>
        <taxon>Stramenopiles</taxon>
        <taxon>Ochrophyta</taxon>
        <taxon>PX clade</taxon>
        <taxon>Phaeophyceae</taxon>
        <taxon>Ectocarpales</taxon>
        <taxon>Ectocarpaceae</taxon>
        <taxon>Ectocarpus</taxon>
    </lineage>
</organism>
<dbReference type="Gene3D" id="3.10.450.50">
    <property type="match status" value="1"/>
</dbReference>
<feature type="region of interest" description="Disordered" evidence="1">
    <location>
        <begin position="191"/>
        <end position="218"/>
    </location>
</feature>
<dbReference type="EMBL" id="FN647939">
    <property type="protein sequence ID" value="CBJ29005.1"/>
    <property type="molecule type" value="Genomic_DNA"/>
</dbReference>
<dbReference type="SUPFAM" id="SSF54427">
    <property type="entry name" value="NTF2-like"/>
    <property type="match status" value="1"/>
</dbReference>
<gene>
    <name evidence="3" type="ORF">Esi_0130_0038</name>
</gene>
<proteinExistence type="predicted"/>
<dbReference type="Pfam" id="PF13474">
    <property type="entry name" value="SnoaL_3"/>
    <property type="match status" value="1"/>
</dbReference>
<keyword evidence="4" id="KW-1185">Reference proteome</keyword>
<dbReference type="Proteomes" id="UP000002630">
    <property type="component" value="Linkage Group LG26"/>
</dbReference>
<dbReference type="InterPro" id="IPR032710">
    <property type="entry name" value="NTF2-like_dom_sf"/>
</dbReference>
<accession>D7FJ99</accession>
<dbReference type="EMBL" id="FN649751">
    <property type="protein sequence ID" value="CBJ29005.1"/>
    <property type="molecule type" value="Genomic_DNA"/>
</dbReference>
<dbReference type="AlphaFoldDB" id="D7FJ99"/>
<dbReference type="PANTHER" id="PTHR34957">
    <property type="entry name" value="NUCLEAR TRANSPORT FACTOR 2 (NTF2) FAMILY PROTEIN"/>
    <property type="match status" value="1"/>
</dbReference>